<dbReference type="PANTHER" id="PTHR35400:SF3">
    <property type="entry name" value="SLL1072 PROTEIN"/>
    <property type="match status" value="1"/>
</dbReference>
<keyword evidence="3" id="KW-1185">Reference proteome</keyword>
<dbReference type="InterPro" id="IPR008538">
    <property type="entry name" value="Uma2"/>
</dbReference>
<dbReference type="CDD" id="cd06260">
    <property type="entry name" value="DUF820-like"/>
    <property type="match status" value="1"/>
</dbReference>
<evidence type="ECO:0000313" key="3">
    <source>
        <dbReference type="Proteomes" id="UP000564885"/>
    </source>
</evidence>
<dbReference type="EMBL" id="JABEPP010000006">
    <property type="protein sequence ID" value="NNM74909.1"/>
    <property type="molecule type" value="Genomic_DNA"/>
</dbReference>
<accession>A0A849IEN5</accession>
<feature type="domain" description="Putative restriction endonuclease" evidence="1">
    <location>
        <begin position="26"/>
        <end position="182"/>
    </location>
</feature>
<sequence length="197" mass="22053">MNAHTRHLLDDAPRRLLSVADLDRMIQAGIISDDENVELIDGELIVMAAKKFSHEFVKSALVRLFNRAGSDDIFVGIEASLRLGTHNLVEPDILVCRRDRIVISPEGYIAVPPRDILLLVEVADSTLRKDRNLKARLYARHSVPDYWIVDTNARRIWRHRAPEAGRYGQVEKIEAGEAITPDSGDLAGISVRLADLS</sequence>
<dbReference type="Gene3D" id="3.90.1570.10">
    <property type="entry name" value="tt1808, chain A"/>
    <property type="match status" value="1"/>
</dbReference>
<dbReference type="SUPFAM" id="SSF52980">
    <property type="entry name" value="Restriction endonuclease-like"/>
    <property type="match status" value="1"/>
</dbReference>
<proteinExistence type="predicted"/>
<organism evidence="2 3">
    <name type="scientific">Enterovirga aerilata</name>
    <dbReference type="NCBI Taxonomy" id="2730920"/>
    <lineage>
        <taxon>Bacteria</taxon>
        <taxon>Pseudomonadati</taxon>
        <taxon>Pseudomonadota</taxon>
        <taxon>Alphaproteobacteria</taxon>
        <taxon>Hyphomicrobiales</taxon>
        <taxon>Methylobacteriaceae</taxon>
        <taxon>Enterovirga</taxon>
    </lineage>
</organism>
<dbReference type="InterPro" id="IPR011335">
    <property type="entry name" value="Restrct_endonuc-II-like"/>
</dbReference>
<reference evidence="2 3" key="1">
    <citation type="submission" date="2020-04" db="EMBL/GenBank/DDBJ databases">
        <title>Enterovirga sp. isolate from soil.</title>
        <authorList>
            <person name="Chea S."/>
            <person name="Kim D.-U."/>
        </authorList>
    </citation>
    <scope>NUCLEOTIDE SEQUENCE [LARGE SCALE GENOMIC DNA]</scope>
    <source>
        <strain evidence="2 3">DB1703</strain>
    </source>
</reference>
<gene>
    <name evidence="2" type="ORF">HJG44_21335</name>
</gene>
<dbReference type="AlphaFoldDB" id="A0A849IEN5"/>
<evidence type="ECO:0000313" key="2">
    <source>
        <dbReference type="EMBL" id="NNM74909.1"/>
    </source>
</evidence>
<dbReference type="PANTHER" id="PTHR35400">
    <property type="entry name" value="SLR1083 PROTEIN"/>
    <property type="match status" value="1"/>
</dbReference>
<dbReference type="InterPro" id="IPR012296">
    <property type="entry name" value="Nuclease_put_TT1808"/>
</dbReference>
<comment type="caution">
    <text evidence="2">The sequence shown here is derived from an EMBL/GenBank/DDBJ whole genome shotgun (WGS) entry which is preliminary data.</text>
</comment>
<name>A0A849IEN5_9HYPH</name>
<dbReference type="RefSeq" id="WP_171220355.1">
    <property type="nucleotide sequence ID" value="NZ_JABEPP010000006.1"/>
</dbReference>
<evidence type="ECO:0000259" key="1">
    <source>
        <dbReference type="Pfam" id="PF05685"/>
    </source>
</evidence>
<keyword evidence="2" id="KW-0378">Hydrolase</keyword>
<protein>
    <submittedName>
        <fullName evidence="2">Uma2 family endonuclease</fullName>
    </submittedName>
</protein>
<keyword evidence="2" id="KW-0255">Endonuclease</keyword>
<dbReference type="GO" id="GO:0004519">
    <property type="term" value="F:endonuclease activity"/>
    <property type="evidence" value="ECO:0007669"/>
    <property type="project" value="UniProtKB-KW"/>
</dbReference>
<dbReference type="Proteomes" id="UP000564885">
    <property type="component" value="Unassembled WGS sequence"/>
</dbReference>
<keyword evidence="2" id="KW-0540">Nuclease</keyword>
<dbReference type="Pfam" id="PF05685">
    <property type="entry name" value="Uma2"/>
    <property type="match status" value="1"/>
</dbReference>